<reference evidence="2" key="1">
    <citation type="submission" date="2011-12" db="EMBL/GenBank/DDBJ databases">
        <authorList>
            <consortium name="The Broad Institute Genome Sequencing Platform"/>
            <person name="Russ C."/>
            <person name="Tyler B."/>
            <person name="Panabieres F."/>
            <person name="Shan W."/>
            <person name="Tripathy S."/>
            <person name="Grunwald N."/>
            <person name="Machado M."/>
            <person name="Young S.K."/>
            <person name="Zeng Q."/>
            <person name="Gargeya S."/>
            <person name="Fitzgerald M."/>
            <person name="Haas B."/>
            <person name="Abouelleil A."/>
            <person name="Alvarado L."/>
            <person name="Arachchi H.M."/>
            <person name="Berlin A."/>
            <person name="Chapman S.B."/>
            <person name="Gearin G."/>
            <person name="Goldberg J."/>
            <person name="Griggs A."/>
            <person name="Gujja S."/>
            <person name="Hansen M."/>
            <person name="Heiman D."/>
            <person name="Howarth C."/>
            <person name="Larimer J."/>
            <person name="Lui A."/>
            <person name="MacDonald P.J.P."/>
            <person name="McCowen C."/>
            <person name="Montmayeur A."/>
            <person name="Murphy C."/>
            <person name="Neiman D."/>
            <person name="Pearson M."/>
            <person name="Priest M."/>
            <person name="Roberts A."/>
            <person name="Saif S."/>
            <person name="Shea T."/>
            <person name="Sisk P."/>
            <person name="Stolte C."/>
            <person name="Sykes S."/>
            <person name="Wortman J."/>
            <person name="Nusbaum C."/>
            <person name="Birren B."/>
        </authorList>
    </citation>
    <scope>NUCLEOTIDE SEQUENCE [LARGE SCALE GENOMIC DNA]</scope>
    <source>
        <strain evidence="2">INRA-310</strain>
    </source>
</reference>
<gene>
    <name evidence="1" type="ORF">PPTG_23407</name>
</gene>
<name>W2PZM6_PHYN3</name>
<dbReference type="AlphaFoldDB" id="W2PZM6"/>
<dbReference type="EMBL" id="KI669597">
    <property type="protein sequence ID" value="ETN06106.1"/>
    <property type="molecule type" value="Genomic_DNA"/>
</dbReference>
<evidence type="ECO:0000313" key="1">
    <source>
        <dbReference type="EMBL" id="ETN06106.1"/>
    </source>
</evidence>
<protein>
    <submittedName>
        <fullName evidence="1">Uncharacterized protein</fullName>
    </submittedName>
</protein>
<accession>W2PZM6</accession>
<organism evidence="1 2">
    <name type="scientific">Phytophthora nicotianae (strain INRA-310)</name>
    <name type="common">Phytophthora parasitica</name>
    <dbReference type="NCBI Taxonomy" id="761204"/>
    <lineage>
        <taxon>Eukaryota</taxon>
        <taxon>Sar</taxon>
        <taxon>Stramenopiles</taxon>
        <taxon>Oomycota</taxon>
        <taxon>Peronosporomycetes</taxon>
        <taxon>Peronosporales</taxon>
        <taxon>Peronosporaceae</taxon>
        <taxon>Phytophthora</taxon>
    </lineage>
</organism>
<reference evidence="1 2" key="2">
    <citation type="submission" date="2013-11" db="EMBL/GenBank/DDBJ databases">
        <title>The Genome Sequence of Phytophthora parasitica INRA-310.</title>
        <authorList>
            <consortium name="The Broad Institute Genomics Platform"/>
            <person name="Russ C."/>
            <person name="Tyler B."/>
            <person name="Panabieres F."/>
            <person name="Shan W."/>
            <person name="Tripathy S."/>
            <person name="Grunwald N."/>
            <person name="Machado M."/>
            <person name="Johnson C.S."/>
            <person name="Arredondo F."/>
            <person name="Hong C."/>
            <person name="Coffey M."/>
            <person name="Young S.K."/>
            <person name="Zeng Q."/>
            <person name="Gargeya S."/>
            <person name="Fitzgerald M."/>
            <person name="Abouelleil A."/>
            <person name="Alvarado L."/>
            <person name="Chapman S.B."/>
            <person name="Gainer-Dewar J."/>
            <person name="Goldberg J."/>
            <person name="Griggs A."/>
            <person name="Gujja S."/>
            <person name="Hansen M."/>
            <person name="Howarth C."/>
            <person name="Imamovic A."/>
            <person name="Ireland A."/>
            <person name="Larimer J."/>
            <person name="McCowan C."/>
            <person name="Murphy C."/>
            <person name="Pearson M."/>
            <person name="Poon T.W."/>
            <person name="Priest M."/>
            <person name="Roberts A."/>
            <person name="Saif S."/>
            <person name="Shea T."/>
            <person name="Sykes S."/>
            <person name="Wortman J."/>
            <person name="Nusbaum C."/>
            <person name="Birren B."/>
        </authorList>
    </citation>
    <scope>NUCLEOTIDE SEQUENCE [LARGE SCALE GENOMIC DNA]</scope>
    <source>
        <strain evidence="1 2">INRA-310</strain>
    </source>
</reference>
<proteinExistence type="predicted"/>
<dbReference type="RefSeq" id="XP_008908608.1">
    <property type="nucleotide sequence ID" value="XM_008910360.1"/>
</dbReference>
<dbReference type="GeneID" id="20192006"/>
<dbReference type="Proteomes" id="UP000018817">
    <property type="component" value="Unassembled WGS sequence"/>
</dbReference>
<dbReference type="VEuPathDB" id="FungiDB:PPTG_23407"/>
<evidence type="ECO:0000313" key="2">
    <source>
        <dbReference type="Proteomes" id="UP000018817"/>
    </source>
</evidence>
<sequence length="152" mass="16312">MANASCGRLHLDDRILGPIRPLDPICIMVRCRARHATTAARSGARSGRSCRRHLGRGQLGLPLPRHGALVIKTRDWDRVSGSVQVEVVPPLSPALLRPCHALPCRGHVEWCIAGGSARELPTAQLAEPTPVLAIARQAQLGAKIAADEHCPL</sequence>